<name>A0AAV9VG46_9PEZI</name>
<dbReference type="EMBL" id="JAVHNS010000003">
    <property type="protein sequence ID" value="KAK6360124.1"/>
    <property type="molecule type" value="Genomic_DNA"/>
</dbReference>
<proteinExistence type="predicted"/>
<evidence type="ECO:0000313" key="3">
    <source>
        <dbReference type="Proteomes" id="UP001373714"/>
    </source>
</evidence>
<dbReference type="Proteomes" id="UP001373714">
    <property type="component" value="Unassembled WGS sequence"/>
</dbReference>
<keyword evidence="3" id="KW-1185">Reference proteome</keyword>
<feature type="compositionally biased region" description="Basic residues" evidence="1">
    <location>
        <begin position="146"/>
        <end position="156"/>
    </location>
</feature>
<gene>
    <name evidence="2" type="ORF">TWF730_006277</name>
</gene>
<organism evidence="2 3">
    <name type="scientific">Orbilia blumenaviensis</name>
    <dbReference type="NCBI Taxonomy" id="1796055"/>
    <lineage>
        <taxon>Eukaryota</taxon>
        <taxon>Fungi</taxon>
        <taxon>Dikarya</taxon>
        <taxon>Ascomycota</taxon>
        <taxon>Pezizomycotina</taxon>
        <taxon>Orbiliomycetes</taxon>
        <taxon>Orbiliales</taxon>
        <taxon>Orbiliaceae</taxon>
        <taxon>Orbilia</taxon>
    </lineage>
</organism>
<feature type="region of interest" description="Disordered" evidence="1">
    <location>
        <begin position="309"/>
        <end position="340"/>
    </location>
</feature>
<feature type="compositionally biased region" description="Basic and acidic residues" evidence="1">
    <location>
        <begin position="267"/>
        <end position="279"/>
    </location>
</feature>
<feature type="region of interest" description="Disordered" evidence="1">
    <location>
        <begin position="143"/>
        <end position="244"/>
    </location>
</feature>
<protein>
    <submittedName>
        <fullName evidence="2">Uncharacterized protein</fullName>
    </submittedName>
</protein>
<dbReference type="AlphaFoldDB" id="A0AAV9VG46"/>
<feature type="region of interest" description="Disordered" evidence="1">
    <location>
        <begin position="259"/>
        <end position="292"/>
    </location>
</feature>
<feature type="region of interest" description="Disordered" evidence="1">
    <location>
        <begin position="74"/>
        <end position="122"/>
    </location>
</feature>
<reference evidence="2 3" key="1">
    <citation type="submission" date="2019-10" db="EMBL/GenBank/DDBJ databases">
        <authorList>
            <person name="Palmer J.M."/>
        </authorList>
    </citation>
    <scope>NUCLEOTIDE SEQUENCE [LARGE SCALE GENOMIC DNA]</scope>
    <source>
        <strain evidence="2 3">TWF730</strain>
    </source>
</reference>
<sequence>MDHRQRDTSVNMTLVGLALKAQRNGQPFSSAAAETLQKNFPSIPPDVLVERVAVLQEARDQLVVTKYGSVITMKSTSGRSPKESPSKNANGTVASEETTNGVDASRWSPSRPSPQRQIKHTPIHLPDFDALVITDSECDETLIIHNPRRARSPTKSRSHETEPSQANPRFHSPEFDGRADTTISSSPKAPNKLLTPQSSSPVKKQINLGTSGFVGSLTSPTRYSREGDHRKSPTKSPECSPIKRMLNNKASRLRAQSNIQKITGFESPKHSRLNFEKRSPAKTPSPSRLHNNAVDADVLFATIDDYFQSSPQKMKPDKVQDENKRKYKPDTPKTSPLKVAKRPPLNRYFTNESTDLGPSPSSLVFQMDEDIDIQNDVEPPKYVENEAYDFASVNGNIQINVQGEATKGCTGPQSPFESPEPCADQKLKVQDHEISPTIKPGTSIKSTSRKISVQGIMKAERVNTEVEFIEPEDPSEPTILNIKVGSRGLIINVDCAGDLIMGETSFN</sequence>
<comment type="caution">
    <text evidence="2">The sequence shown here is derived from an EMBL/GenBank/DDBJ whole genome shotgun (WGS) entry which is preliminary data.</text>
</comment>
<evidence type="ECO:0000313" key="2">
    <source>
        <dbReference type="EMBL" id="KAK6360124.1"/>
    </source>
</evidence>
<feature type="compositionally biased region" description="Basic and acidic residues" evidence="1">
    <location>
        <begin position="314"/>
        <end position="331"/>
    </location>
</feature>
<feature type="compositionally biased region" description="Low complexity" evidence="1">
    <location>
        <begin position="105"/>
        <end position="116"/>
    </location>
</feature>
<accession>A0AAV9VG46</accession>
<feature type="compositionally biased region" description="Polar residues" evidence="1">
    <location>
        <begin position="181"/>
        <end position="210"/>
    </location>
</feature>
<feature type="compositionally biased region" description="Polar residues" evidence="1">
    <location>
        <begin position="86"/>
        <end position="102"/>
    </location>
</feature>
<evidence type="ECO:0000256" key="1">
    <source>
        <dbReference type="SAM" id="MobiDB-lite"/>
    </source>
</evidence>